<dbReference type="RefSeq" id="WP_069398568.1">
    <property type="nucleotide sequence ID" value="NZ_JAYWKZ010000012.1"/>
</dbReference>
<dbReference type="EMBL" id="MIHC01000002">
    <property type="protein sequence ID" value="ODR10404.1"/>
    <property type="molecule type" value="Genomic_DNA"/>
</dbReference>
<feature type="domain" description="Nudix hydrolase" evidence="6">
    <location>
        <begin position="15"/>
        <end position="146"/>
    </location>
</feature>
<proteinExistence type="inferred from homology"/>
<dbReference type="STRING" id="243061.AWC25_13220"/>
<dbReference type="SUPFAM" id="SSF53254">
    <property type="entry name" value="Phosphoglycerate mutase-like"/>
    <property type="match status" value="1"/>
</dbReference>
<evidence type="ECO:0000256" key="1">
    <source>
        <dbReference type="ARBA" id="ARBA00001946"/>
    </source>
</evidence>
<dbReference type="InterPro" id="IPR000086">
    <property type="entry name" value="NUDIX_hydrolase_dom"/>
</dbReference>
<evidence type="ECO:0000256" key="2">
    <source>
        <dbReference type="ARBA" id="ARBA00005582"/>
    </source>
</evidence>
<comment type="caution">
    <text evidence="7">The sequence shown here is derived from an EMBL/GenBank/DDBJ whole genome shotgun (WGS) entry which is preliminary data.</text>
</comment>
<dbReference type="InterPro" id="IPR015797">
    <property type="entry name" value="NUDIX_hydrolase-like_dom_sf"/>
</dbReference>
<dbReference type="SUPFAM" id="SSF55811">
    <property type="entry name" value="Nudix"/>
    <property type="match status" value="1"/>
</dbReference>
<evidence type="ECO:0000256" key="4">
    <source>
        <dbReference type="ARBA" id="ARBA00022842"/>
    </source>
</evidence>
<sequence length="315" mass="34950">MPDQNSSAGRRTSNRVVYAAGAVLWRPRRSDSADPELEIAVIHRPRYDDWSLPKGKVDPGETAPVAAVREVLEETGHRCVLGRRLNKVSYPIDQGVKKVYYWVARSTGGEFTPGKEVDELLWLPVADAMHKLDYAQDRNVLQRFTKHPADTHTVLVVRHGTAGRKSRFSGDDTKRPLDKRGRAQAEALVPQLLAFGATEVHAADRLRCHQTVQPLAEELGVTIENEPALTEESYAKNPKRGRHRLLEIAEHPGTPVICSQGKVIPGLVQWWCERDGVHPDKSRNHKGSTWVLSLHDGRLVGADHIGGALAANVRA</sequence>
<dbReference type="GO" id="GO:0016787">
    <property type="term" value="F:hydrolase activity"/>
    <property type="evidence" value="ECO:0007669"/>
    <property type="project" value="UniProtKB-KW"/>
</dbReference>
<dbReference type="Pfam" id="PF00300">
    <property type="entry name" value="His_Phos_1"/>
    <property type="match status" value="1"/>
</dbReference>
<dbReference type="Gene3D" id="3.40.50.1240">
    <property type="entry name" value="Phosphoglycerate mutase-like"/>
    <property type="match status" value="1"/>
</dbReference>
<dbReference type="SMART" id="SM00855">
    <property type="entry name" value="PGAM"/>
    <property type="match status" value="1"/>
</dbReference>
<evidence type="ECO:0000313" key="8">
    <source>
        <dbReference type="Proteomes" id="UP000094224"/>
    </source>
</evidence>
<evidence type="ECO:0000256" key="5">
    <source>
        <dbReference type="RuleBase" id="RU003476"/>
    </source>
</evidence>
<dbReference type="PANTHER" id="PTHR43222:SF9">
    <property type="entry name" value="8-OXO-(D)GTP PHOSPHATASE"/>
    <property type="match status" value="1"/>
</dbReference>
<dbReference type="InterPro" id="IPR029033">
    <property type="entry name" value="His_PPase_superfam"/>
</dbReference>
<reference evidence="8" key="1">
    <citation type="submission" date="2016-09" db="EMBL/GenBank/DDBJ databases">
        <authorList>
            <person name="Greninger A.L."/>
            <person name="Jerome K.R."/>
            <person name="Mcnair B."/>
            <person name="Wallis C."/>
            <person name="Fang F."/>
        </authorList>
    </citation>
    <scope>NUCLEOTIDE SEQUENCE [LARGE SCALE GENOMIC DNA]</scope>
    <source>
        <strain evidence="8">BC1_M4</strain>
    </source>
</reference>
<dbReference type="InterPro" id="IPR020476">
    <property type="entry name" value="Nudix_hydrolase"/>
</dbReference>
<name>A0A1E3T7M9_9MYCO</name>
<dbReference type="CDD" id="cd07067">
    <property type="entry name" value="HP_PGM_like"/>
    <property type="match status" value="1"/>
</dbReference>
<evidence type="ECO:0000313" key="7">
    <source>
        <dbReference type="EMBL" id="ODR10404.1"/>
    </source>
</evidence>
<evidence type="ECO:0000256" key="3">
    <source>
        <dbReference type="ARBA" id="ARBA00022801"/>
    </source>
</evidence>
<comment type="cofactor">
    <cofactor evidence="1">
        <name>Mg(2+)</name>
        <dbReference type="ChEBI" id="CHEBI:18420"/>
    </cofactor>
</comment>
<dbReference type="InterPro" id="IPR020084">
    <property type="entry name" value="NUDIX_hydrolase_CS"/>
</dbReference>
<organism evidence="7 8">
    <name type="scientific">Mycobacterium sherrisii</name>
    <dbReference type="NCBI Taxonomy" id="243061"/>
    <lineage>
        <taxon>Bacteria</taxon>
        <taxon>Bacillati</taxon>
        <taxon>Actinomycetota</taxon>
        <taxon>Actinomycetes</taxon>
        <taxon>Mycobacteriales</taxon>
        <taxon>Mycobacteriaceae</taxon>
        <taxon>Mycobacterium</taxon>
        <taxon>Mycobacterium simiae complex</taxon>
    </lineage>
</organism>
<dbReference type="InterPro" id="IPR013078">
    <property type="entry name" value="His_Pase_superF_clade-1"/>
</dbReference>
<evidence type="ECO:0000259" key="6">
    <source>
        <dbReference type="PROSITE" id="PS51462"/>
    </source>
</evidence>
<keyword evidence="8" id="KW-1185">Reference proteome</keyword>
<dbReference type="PRINTS" id="PR00502">
    <property type="entry name" value="NUDIXFAMILY"/>
</dbReference>
<dbReference type="PROSITE" id="PS00893">
    <property type="entry name" value="NUDIX_BOX"/>
    <property type="match status" value="1"/>
</dbReference>
<dbReference type="PANTHER" id="PTHR43222">
    <property type="entry name" value="NUDIX HYDROLASE 23"/>
    <property type="match status" value="1"/>
</dbReference>
<keyword evidence="4" id="KW-0460">Magnesium</keyword>
<protein>
    <submittedName>
        <fullName evidence="7">NUDIX hydrolase</fullName>
    </submittedName>
</protein>
<dbReference type="Gene3D" id="3.90.79.10">
    <property type="entry name" value="Nucleoside Triphosphate Pyrophosphohydrolase"/>
    <property type="match status" value="1"/>
</dbReference>
<dbReference type="PROSITE" id="PS51462">
    <property type="entry name" value="NUDIX"/>
    <property type="match status" value="1"/>
</dbReference>
<dbReference type="Proteomes" id="UP000094224">
    <property type="component" value="Unassembled WGS sequence"/>
</dbReference>
<accession>A0A1E3T7M9</accession>
<comment type="similarity">
    <text evidence="2 5">Belongs to the Nudix hydrolase family.</text>
</comment>
<dbReference type="Pfam" id="PF00293">
    <property type="entry name" value="NUDIX"/>
    <property type="match status" value="1"/>
</dbReference>
<dbReference type="AlphaFoldDB" id="A0A1E3T7M9"/>
<gene>
    <name evidence="7" type="ORF">BHQ21_01575</name>
</gene>
<dbReference type="CDD" id="cd03673">
    <property type="entry name" value="NUDIX_Ap6A_hydrolase"/>
    <property type="match status" value="1"/>
</dbReference>
<keyword evidence="3 5" id="KW-0378">Hydrolase</keyword>